<sequence>MIKNLRWTLVLLLFLVYMINYLDRVALSLTVPLIEHDLQLNAQQFGVIFGSFFFGYAIFNFIGGLAVDRFGPKVVMGLAVVFWSIFCGLTAVATGFYSMLILRVLFGMAEGPICSSANKMINGWFPRRRAATAMGILSAGSPLGGAVAGPIVGALAVALGWRQAFVVICAIGLVWAVIWFIVAANKPAESKYVTARERELIETLKASDPATPQATSASDGLLHYLKQPVIMATAFAFFCYNYILFFFLSWFPTYLVQAHGLNIKQMSLTTVIPWVVGFVGLALGGVISDAILRWTGKSLLSRKIVLTTCLGAAALCVALAGNIASVVPAVAMMSVSIFFLYVTGSIYWAIIQDVVHPARVGSVSGFVHLVGSVSGIVGPIVTGTIVQNTGKFDSAFILAGAVAATGAIWVLFALKDPRKPEGPKTVDLQSAAL</sequence>
<feature type="domain" description="Major facilitator superfamily (MFS) profile" evidence="7">
    <location>
        <begin position="9"/>
        <end position="418"/>
    </location>
</feature>
<dbReference type="PIRSF" id="PIRSF002808">
    <property type="entry name" value="Hexose_phosphate_transp"/>
    <property type="match status" value="1"/>
</dbReference>
<feature type="transmembrane region" description="Helical" evidence="6">
    <location>
        <begin position="271"/>
        <end position="292"/>
    </location>
</feature>
<feature type="transmembrane region" description="Helical" evidence="6">
    <location>
        <begin position="44"/>
        <end position="67"/>
    </location>
</feature>
<gene>
    <name evidence="8" type="primary">exuT_2</name>
    <name evidence="8" type="ORF">WG78_15790</name>
</gene>
<dbReference type="OrthoDB" id="9771451at2"/>
<evidence type="ECO:0000256" key="4">
    <source>
        <dbReference type="ARBA" id="ARBA00022989"/>
    </source>
</evidence>
<dbReference type="RefSeq" id="WP_053938779.1">
    <property type="nucleotide sequence ID" value="NZ_LAQT01000026.1"/>
</dbReference>
<dbReference type="CDD" id="cd17319">
    <property type="entry name" value="MFS_ExuT_GudP_like"/>
    <property type="match status" value="1"/>
</dbReference>
<dbReference type="PATRIC" id="fig|857265.3.peg.3238"/>
<protein>
    <submittedName>
        <fullName evidence="8">Hexuronate transporter</fullName>
    </submittedName>
</protein>
<dbReference type="Proteomes" id="UP000037939">
    <property type="component" value="Unassembled WGS sequence"/>
</dbReference>
<evidence type="ECO:0000256" key="6">
    <source>
        <dbReference type="SAM" id="Phobius"/>
    </source>
</evidence>
<dbReference type="PROSITE" id="PS50850">
    <property type="entry name" value="MFS"/>
    <property type="match status" value="1"/>
</dbReference>
<accession>A0A0N1JS46</accession>
<dbReference type="SUPFAM" id="SSF103473">
    <property type="entry name" value="MFS general substrate transporter"/>
    <property type="match status" value="1"/>
</dbReference>
<keyword evidence="2" id="KW-1003">Cell membrane</keyword>
<keyword evidence="9" id="KW-1185">Reference proteome</keyword>
<keyword evidence="4 6" id="KW-1133">Transmembrane helix</keyword>
<dbReference type="GO" id="GO:0022857">
    <property type="term" value="F:transmembrane transporter activity"/>
    <property type="evidence" value="ECO:0007669"/>
    <property type="project" value="InterPro"/>
</dbReference>
<feature type="transmembrane region" description="Helical" evidence="6">
    <location>
        <begin position="229"/>
        <end position="251"/>
    </location>
</feature>
<comment type="subcellular location">
    <subcellularLocation>
        <location evidence="1">Cell membrane</location>
        <topology evidence="1">Multi-pass membrane protein</topology>
    </subcellularLocation>
</comment>
<keyword evidence="5 6" id="KW-0472">Membrane</keyword>
<reference evidence="8 9" key="1">
    <citation type="submission" date="2015-07" db="EMBL/GenBank/DDBJ databases">
        <title>Draft genome sequence of the Amantichitinum ursilacus IGB-41, a new chitin-degrading bacterium.</title>
        <authorList>
            <person name="Kirstahler P."/>
            <person name="Guenther M."/>
            <person name="Grumaz C."/>
            <person name="Rupp S."/>
            <person name="Zibek S."/>
            <person name="Sohn K."/>
        </authorList>
    </citation>
    <scope>NUCLEOTIDE SEQUENCE [LARGE SCALE GENOMIC DNA]</scope>
    <source>
        <strain evidence="8 9">IGB-41</strain>
    </source>
</reference>
<evidence type="ECO:0000256" key="2">
    <source>
        <dbReference type="ARBA" id="ARBA00022475"/>
    </source>
</evidence>
<feature type="transmembrane region" description="Helical" evidence="6">
    <location>
        <begin position="304"/>
        <end position="324"/>
    </location>
</feature>
<dbReference type="EMBL" id="LAQT01000026">
    <property type="protein sequence ID" value="KPC50772.1"/>
    <property type="molecule type" value="Genomic_DNA"/>
</dbReference>
<proteinExistence type="predicted"/>
<feature type="transmembrane region" description="Helical" evidence="6">
    <location>
        <begin position="74"/>
        <end position="94"/>
    </location>
</feature>
<evidence type="ECO:0000256" key="1">
    <source>
        <dbReference type="ARBA" id="ARBA00004651"/>
    </source>
</evidence>
<evidence type="ECO:0000259" key="7">
    <source>
        <dbReference type="PROSITE" id="PS50850"/>
    </source>
</evidence>
<dbReference type="Pfam" id="PF07690">
    <property type="entry name" value="MFS_1"/>
    <property type="match status" value="1"/>
</dbReference>
<dbReference type="PANTHER" id="PTHR11662">
    <property type="entry name" value="SOLUTE CARRIER FAMILY 17"/>
    <property type="match status" value="1"/>
</dbReference>
<dbReference type="InterPro" id="IPR020846">
    <property type="entry name" value="MFS_dom"/>
</dbReference>
<comment type="caution">
    <text evidence="8">The sequence shown here is derived from an EMBL/GenBank/DDBJ whole genome shotgun (WGS) entry which is preliminary data.</text>
</comment>
<name>A0A0N1JS46_9NEIS</name>
<keyword evidence="3 6" id="KW-0812">Transmembrane</keyword>
<dbReference type="InterPro" id="IPR000849">
    <property type="entry name" value="Sugar_P_transporter"/>
</dbReference>
<dbReference type="InterPro" id="IPR036259">
    <property type="entry name" value="MFS_trans_sf"/>
</dbReference>
<evidence type="ECO:0000256" key="3">
    <source>
        <dbReference type="ARBA" id="ARBA00022692"/>
    </source>
</evidence>
<feature type="transmembrane region" description="Helical" evidence="6">
    <location>
        <begin position="363"/>
        <end position="382"/>
    </location>
</feature>
<dbReference type="Gene3D" id="1.20.1250.20">
    <property type="entry name" value="MFS general substrate transporter like domains"/>
    <property type="match status" value="2"/>
</dbReference>
<dbReference type="STRING" id="857265.WG78_15790"/>
<dbReference type="InterPro" id="IPR011701">
    <property type="entry name" value="MFS"/>
</dbReference>
<feature type="transmembrane region" description="Helical" evidence="6">
    <location>
        <begin position="164"/>
        <end position="182"/>
    </location>
</feature>
<dbReference type="AlphaFoldDB" id="A0A0N1JS46"/>
<evidence type="ECO:0000313" key="8">
    <source>
        <dbReference type="EMBL" id="KPC50772.1"/>
    </source>
</evidence>
<feature type="transmembrane region" description="Helical" evidence="6">
    <location>
        <begin position="394"/>
        <end position="414"/>
    </location>
</feature>
<feature type="transmembrane region" description="Helical" evidence="6">
    <location>
        <begin position="133"/>
        <end position="158"/>
    </location>
</feature>
<feature type="transmembrane region" description="Helical" evidence="6">
    <location>
        <begin position="330"/>
        <end position="351"/>
    </location>
</feature>
<dbReference type="PANTHER" id="PTHR11662:SF399">
    <property type="entry name" value="FI19708P1-RELATED"/>
    <property type="match status" value="1"/>
</dbReference>
<organism evidence="8 9">
    <name type="scientific">Amantichitinum ursilacus</name>
    <dbReference type="NCBI Taxonomy" id="857265"/>
    <lineage>
        <taxon>Bacteria</taxon>
        <taxon>Pseudomonadati</taxon>
        <taxon>Pseudomonadota</taxon>
        <taxon>Betaproteobacteria</taxon>
        <taxon>Neisseriales</taxon>
        <taxon>Chitinibacteraceae</taxon>
        <taxon>Amantichitinum</taxon>
    </lineage>
</organism>
<dbReference type="InterPro" id="IPR050382">
    <property type="entry name" value="MFS_Na/Anion_cotransporter"/>
</dbReference>
<evidence type="ECO:0000313" key="9">
    <source>
        <dbReference type="Proteomes" id="UP000037939"/>
    </source>
</evidence>
<dbReference type="GO" id="GO:0005886">
    <property type="term" value="C:plasma membrane"/>
    <property type="evidence" value="ECO:0007669"/>
    <property type="project" value="UniProtKB-SubCell"/>
</dbReference>
<evidence type="ECO:0000256" key="5">
    <source>
        <dbReference type="ARBA" id="ARBA00023136"/>
    </source>
</evidence>